<protein>
    <recommendedName>
        <fullName evidence="3">Transcriptional regulator</fullName>
    </recommendedName>
</protein>
<dbReference type="AlphaFoldDB" id="A0A833L283"/>
<accession>A0A833L283</accession>
<sequence length="198" mass="23078">MKPIEIQNKLKESGLKIFSRFEFRRLVGASPIAAQKLLERYTQKGVFARLKGGMYALEISFPSSYLIANKLYKPSYISFETALSYYRVIPEVVYSFTSATTKTTREYGVKNMVFNYHKIMKKAFTGYKLIKLGGENILLAEKEKALADYLYYVFLHKKKLNDRLNLKGIDRKKLLVFVSLFGKPSFIRWVEHDIRKTN</sequence>
<name>A0A833L283_UNCSA</name>
<gene>
    <name evidence="1" type="ORF">FD145_241</name>
</gene>
<evidence type="ECO:0000313" key="1">
    <source>
        <dbReference type="EMBL" id="KAF0135103.1"/>
    </source>
</evidence>
<evidence type="ECO:0008006" key="3">
    <source>
        <dbReference type="Google" id="ProtNLM"/>
    </source>
</evidence>
<dbReference type="EMBL" id="WPAF01000002">
    <property type="protein sequence ID" value="KAF0135103.1"/>
    <property type="molecule type" value="Genomic_DNA"/>
</dbReference>
<comment type="caution">
    <text evidence="1">The sequence shown here is derived from an EMBL/GenBank/DDBJ whole genome shotgun (WGS) entry which is preliminary data.</text>
</comment>
<evidence type="ECO:0000313" key="2">
    <source>
        <dbReference type="Proteomes" id="UP000488506"/>
    </source>
</evidence>
<organism evidence="1 2">
    <name type="scientific">Candidatus Saganbacteria bacterium</name>
    <dbReference type="NCBI Taxonomy" id="2575572"/>
    <lineage>
        <taxon>Bacteria</taxon>
        <taxon>Bacillati</taxon>
        <taxon>Saganbacteria</taxon>
    </lineage>
</organism>
<dbReference type="Proteomes" id="UP000488506">
    <property type="component" value="Unassembled WGS sequence"/>
</dbReference>
<proteinExistence type="predicted"/>
<reference evidence="1 2" key="1">
    <citation type="submission" date="2019-12" db="EMBL/GenBank/DDBJ databases">
        <authorList>
            <person name="Wolfe R."/>
            <person name="Danczak R."/>
            <person name="Wilkins M."/>
        </authorList>
    </citation>
    <scope>NUCLEOTIDE SEQUENCE [LARGE SCALE GENOMIC DNA]</scope>
    <source>
        <strain evidence="1">X2_MaxBin.013</strain>
    </source>
</reference>